<gene>
    <name evidence="2" type="ORF">FUG_LOCUS355954</name>
    <name evidence="1" type="ORF">MDCFG202_LOCUS273977</name>
</gene>
<evidence type="ECO:0000313" key="2">
    <source>
        <dbReference type="EMBL" id="VIO59645.1"/>
    </source>
</evidence>
<organism evidence="1 3">
    <name type="scientific">Gibberella zeae</name>
    <name type="common">Wheat head blight fungus</name>
    <name type="synonym">Fusarium graminearum</name>
    <dbReference type="NCBI Taxonomy" id="5518"/>
    <lineage>
        <taxon>Eukaryota</taxon>
        <taxon>Fungi</taxon>
        <taxon>Dikarya</taxon>
        <taxon>Ascomycota</taxon>
        <taxon>Pezizomycotina</taxon>
        <taxon>Sordariomycetes</taxon>
        <taxon>Hypocreomycetidae</taxon>
        <taxon>Hypocreales</taxon>
        <taxon>Nectriaceae</taxon>
        <taxon>Fusarium</taxon>
    </lineage>
</organism>
<name>A0A4U9FHY9_GIBZA</name>
<reference evidence="1" key="2">
    <citation type="submission" date="2021-03" db="EMBL/GenBank/DDBJ databases">
        <authorList>
            <person name="Alouane T."/>
            <person name="Langin T."/>
            <person name="Bonhomme L."/>
        </authorList>
    </citation>
    <scope>NUCLEOTIDE SEQUENCE</scope>
    <source>
        <strain evidence="1">MDC_Fg202</strain>
    </source>
</reference>
<dbReference type="Proteomes" id="UP000746612">
    <property type="component" value="Unassembled WGS sequence"/>
</dbReference>
<protein>
    <submittedName>
        <fullName evidence="1">Uncharacterized protein</fullName>
    </submittedName>
</protein>
<sequence length="70" mass="7764">MTNSACQHHASSLFNDPKQLHIHPLKILPQHNVAEDTWPHVPCSGQLSLNPSNLTLDGSLKPFFKTSKHA</sequence>
<evidence type="ECO:0000313" key="3">
    <source>
        <dbReference type="Proteomes" id="UP000746612"/>
    </source>
</evidence>
<proteinExistence type="predicted"/>
<dbReference type="AlphaFoldDB" id="A0A4U9FHY9"/>
<dbReference type="EMBL" id="CAJPIJ010000135">
    <property type="protein sequence ID" value="CAG1985775.1"/>
    <property type="molecule type" value="Genomic_DNA"/>
</dbReference>
<reference evidence="2" key="1">
    <citation type="submission" date="2019-04" db="EMBL/GenBank/DDBJ databases">
        <authorList>
            <person name="Melise S."/>
            <person name="Noan J."/>
            <person name="Okalmin O."/>
        </authorList>
    </citation>
    <scope>NUCLEOTIDE SEQUENCE</scope>
    <source>
        <strain evidence="2">FN9</strain>
    </source>
</reference>
<accession>A0A4U9FHY9</accession>
<dbReference type="EMBL" id="CAAKMV010000141">
    <property type="protein sequence ID" value="VIO59645.1"/>
    <property type="molecule type" value="Genomic_DNA"/>
</dbReference>
<evidence type="ECO:0000313" key="1">
    <source>
        <dbReference type="EMBL" id="CAG1985775.1"/>
    </source>
</evidence>